<dbReference type="Gene3D" id="1.10.10.1450">
    <property type="match status" value="1"/>
</dbReference>
<gene>
    <name evidence="2" type="ORF">DERF_007084</name>
</gene>
<dbReference type="Pfam" id="PF17906">
    <property type="entry name" value="HTH_48"/>
    <property type="match status" value="1"/>
</dbReference>
<comment type="caution">
    <text evidence="2">The sequence shown here is derived from an EMBL/GenBank/DDBJ whole genome shotgun (WGS) entry which is preliminary data.</text>
</comment>
<reference evidence="2" key="1">
    <citation type="submission" date="2013-05" db="EMBL/GenBank/DDBJ databases">
        <authorList>
            <person name="Yim A.K.Y."/>
            <person name="Chan T.F."/>
            <person name="Ji K.M."/>
            <person name="Liu X.Y."/>
            <person name="Zhou J.W."/>
            <person name="Li R.Q."/>
            <person name="Yang K.Y."/>
            <person name="Li J."/>
            <person name="Li M."/>
            <person name="Law P.T.W."/>
            <person name="Wu Y.L."/>
            <person name="Cai Z.L."/>
            <person name="Qin H."/>
            <person name="Bao Y."/>
            <person name="Leung R.K.K."/>
            <person name="Ng P.K.S."/>
            <person name="Zou J."/>
            <person name="Zhong X.J."/>
            <person name="Ran P.X."/>
            <person name="Zhong N.S."/>
            <person name="Liu Z.G."/>
            <person name="Tsui S.K.W."/>
        </authorList>
    </citation>
    <scope>NUCLEOTIDE SEQUENCE</scope>
    <source>
        <strain evidence="2">Derf</strain>
        <tissue evidence="2">Whole organism</tissue>
    </source>
</reference>
<reference evidence="2" key="2">
    <citation type="journal article" date="2022" name="Res Sq">
        <title>Comparative Genomics Reveals Insights into the Divergent Evolution of Astigmatic Mites and Household Pest Adaptations.</title>
        <authorList>
            <person name="Xiong Q."/>
            <person name="Wan A.T.-Y."/>
            <person name="Liu X.-Y."/>
            <person name="Fung C.S.-H."/>
            <person name="Xiao X."/>
            <person name="Malainual N."/>
            <person name="Hou J."/>
            <person name="Wang L."/>
            <person name="Wang M."/>
            <person name="Yang K."/>
            <person name="Cui Y."/>
            <person name="Leung E."/>
            <person name="Nong W."/>
            <person name="Shin S.-K."/>
            <person name="Au S."/>
            <person name="Jeong K.Y."/>
            <person name="Chew F.T."/>
            <person name="Hui J."/>
            <person name="Leung T.F."/>
            <person name="Tungtrongchitr A."/>
            <person name="Zhong N."/>
            <person name="Liu Z."/>
            <person name="Tsui S."/>
        </authorList>
    </citation>
    <scope>NUCLEOTIDE SEQUENCE</scope>
    <source>
        <strain evidence="2">Derf</strain>
        <tissue evidence="2">Whole organism</tissue>
    </source>
</reference>
<feature type="domain" description="Mos1 transposase HTH" evidence="1">
    <location>
        <begin position="14"/>
        <end position="62"/>
    </location>
</feature>
<name>A0A922HXG1_DERFA</name>
<evidence type="ECO:0000259" key="1">
    <source>
        <dbReference type="Pfam" id="PF17906"/>
    </source>
</evidence>
<evidence type="ECO:0000313" key="3">
    <source>
        <dbReference type="Proteomes" id="UP000790347"/>
    </source>
</evidence>
<dbReference type="EMBL" id="ASGP02000003">
    <property type="protein sequence ID" value="KAH9516336.1"/>
    <property type="molecule type" value="Genomic_DNA"/>
</dbReference>
<accession>A0A922HXG1</accession>
<sequence>MKHLLQQYSFMDSRKIRTCLLYEYNLGTTIDETYRRMCLAFGANSISIKSIRYWYNRFKRGDQTIEQQSSKTNGLQKKLNEIEILSSKNKNESKIESAKLTRIVNEKNSLMYQCLPRSRNYKHHIKRKSSGQNILDKRVTISSSNNEMMAKKSNTTSKRPIIKNSIYQDLKRILNQKLSMSIIKNGIIVNK</sequence>
<protein>
    <recommendedName>
        <fullName evidence="1">Mos1 transposase HTH domain-containing protein</fullName>
    </recommendedName>
</protein>
<dbReference type="InterPro" id="IPR041426">
    <property type="entry name" value="Mos1_HTH"/>
</dbReference>
<organism evidence="2 3">
    <name type="scientific">Dermatophagoides farinae</name>
    <name type="common">American house dust mite</name>
    <dbReference type="NCBI Taxonomy" id="6954"/>
    <lineage>
        <taxon>Eukaryota</taxon>
        <taxon>Metazoa</taxon>
        <taxon>Ecdysozoa</taxon>
        <taxon>Arthropoda</taxon>
        <taxon>Chelicerata</taxon>
        <taxon>Arachnida</taxon>
        <taxon>Acari</taxon>
        <taxon>Acariformes</taxon>
        <taxon>Sarcoptiformes</taxon>
        <taxon>Astigmata</taxon>
        <taxon>Psoroptidia</taxon>
        <taxon>Analgoidea</taxon>
        <taxon>Pyroglyphidae</taxon>
        <taxon>Dermatophagoidinae</taxon>
        <taxon>Dermatophagoides</taxon>
    </lineage>
</organism>
<keyword evidence="3" id="KW-1185">Reference proteome</keyword>
<dbReference type="AlphaFoldDB" id="A0A922HXG1"/>
<proteinExistence type="predicted"/>
<dbReference type="Proteomes" id="UP000790347">
    <property type="component" value="Unassembled WGS sequence"/>
</dbReference>
<evidence type="ECO:0000313" key="2">
    <source>
        <dbReference type="EMBL" id="KAH9516336.1"/>
    </source>
</evidence>